<evidence type="ECO:0000313" key="1">
    <source>
        <dbReference type="EMBL" id="KAJ0043916.1"/>
    </source>
</evidence>
<sequence length="49" mass="5589">MFLLAGRSATACSFSLQIMILLAKIRPFPWMKSGHQQQICDDYCTDFTC</sequence>
<proteinExistence type="predicted"/>
<accession>A0ACC0Z187</accession>
<reference evidence="2" key="1">
    <citation type="journal article" date="2023" name="G3 (Bethesda)">
        <title>Genome assembly and association tests identify interacting loci associated with vigor, precocity, and sex in interspecific pistachio rootstocks.</title>
        <authorList>
            <person name="Palmer W."/>
            <person name="Jacygrad E."/>
            <person name="Sagayaradj S."/>
            <person name="Cavanaugh K."/>
            <person name="Han R."/>
            <person name="Bertier L."/>
            <person name="Beede B."/>
            <person name="Kafkas S."/>
            <person name="Golino D."/>
            <person name="Preece J."/>
            <person name="Michelmore R."/>
        </authorList>
    </citation>
    <scope>NUCLEOTIDE SEQUENCE [LARGE SCALE GENOMIC DNA]</scope>
</reference>
<organism evidence="1 2">
    <name type="scientific">Pistacia integerrima</name>
    <dbReference type="NCBI Taxonomy" id="434235"/>
    <lineage>
        <taxon>Eukaryota</taxon>
        <taxon>Viridiplantae</taxon>
        <taxon>Streptophyta</taxon>
        <taxon>Embryophyta</taxon>
        <taxon>Tracheophyta</taxon>
        <taxon>Spermatophyta</taxon>
        <taxon>Magnoliopsida</taxon>
        <taxon>eudicotyledons</taxon>
        <taxon>Gunneridae</taxon>
        <taxon>Pentapetalae</taxon>
        <taxon>rosids</taxon>
        <taxon>malvids</taxon>
        <taxon>Sapindales</taxon>
        <taxon>Anacardiaceae</taxon>
        <taxon>Pistacia</taxon>
    </lineage>
</organism>
<name>A0ACC0Z187_9ROSI</name>
<dbReference type="EMBL" id="CM047739">
    <property type="protein sequence ID" value="KAJ0043916.1"/>
    <property type="molecule type" value="Genomic_DNA"/>
</dbReference>
<gene>
    <name evidence="1" type="ORF">Pint_19407</name>
</gene>
<evidence type="ECO:0000313" key="2">
    <source>
        <dbReference type="Proteomes" id="UP001163603"/>
    </source>
</evidence>
<protein>
    <submittedName>
        <fullName evidence="1">Uncharacterized protein</fullName>
    </submittedName>
</protein>
<dbReference type="Proteomes" id="UP001163603">
    <property type="component" value="Chromosome 4"/>
</dbReference>
<comment type="caution">
    <text evidence="1">The sequence shown here is derived from an EMBL/GenBank/DDBJ whole genome shotgun (WGS) entry which is preliminary data.</text>
</comment>
<keyword evidence="2" id="KW-1185">Reference proteome</keyword>